<dbReference type="KEGG" id="nao:Y958_26465"/>
<gene>
    <name evidence="3" type="ORF">Y958_26465</name>
</gene>
<sequence length="125" mass="12696">MRLRSLPQLFVLLCIAACVLGWAGRAQAHGVGRHTVIEVAAAPVAVVAPFILVADVQDLGCQDGCCCHGISPCCAMACHGAALSPAAAPDWLADQARAPGSPAHTDGTGITSLPPLEPPRGVARL</sequence>
<feature type="signal peptide" evidence="2">
    <location>
        <begin position="1"/>
        <end position="28"/>
    </location>
</feature>
<dbReference type="RefSeq" id="WP_088874856.1">
    <property type="nucleotide sequence ID" value="NZ_CP022112.1"/>
</dbReference>
<reference evidence="3 4" key="1">
    <citation type="submission" date="2017-06" db="EMBL/GenBank/DDBJ databases">
        <title>Complete genome sequence of Nitrospirillum amazonense strain CBAmC, an endophytic nitrogen-fixing and plant growth-promoting bacterium, isolated from sugarcane.</title>
        <authorList>
            <person name="Schwab S."/>
            <person name="dos Santos Teixeira K.R."/>
            <person name="Simoes Araujo J.L."/>
            <person name="Soares Vidal M."/>
            <person name="Borges de Freitas H.R."/>
            <person name="Rivello Crivelaro A.L."/>
            <person name="Bueno de Camargo Nunes A."/>
            <person name="dos Santos C.M."/>
            <person name="Palmeira da Silva Rosa D."/>
            <person name="da Silva Padilha D."/>
            <person name="da Silva E."/>
            <person name="Araujo Terra L."/>
            <person name="Soares Mendes V."/>
            <person name="Farinelli L."/>
            <person name="Magalhaes Cruz L."/>
            <person name="Baldani J.I."/>
        </authorList>
    </citation>
    <scope>NUCLEOTIDE SEQUENCE [LARGE SCALE GENOMIC DNA]</scope>
    <source>
        <strain evidence="3 4">CBAmC</strain>
    </source>
</reference>
<keyword evidence="2" id="KW-0732">Signal</keyword>
<feature type="chain" id="PRO_5013395086" description="Secreted protein" evidence="2">
    <location>
        <begin position="29"/>
        <end position="125"/>
    </location>
</feature>
<accession>A0A248K0Y3</accession>
<evidence type="ECO:0000313" key="4">
    <source>
        <dbReference type="Proteomes" id="UP000197153"/>
    </source>
</evidence>
<evidence type="ECO:0000256" key="1">
    <source>
        <dbReference type="SAM" id="MobiDB-lite"/>
    </source>
</evidence>
<organism evidence="3 4">
    <name type="scientific">Nitrospirillum viridazoti CBAmc</name>
    <dbReference type="NCBI Taxonomy" id="1441467"/>
    <lineage>
        <taxon>Bacteria</taxon>
        <taxon>Pseudomonadati</taxon>
        <taxon>Pseudomonadota</taxon>
        <taxon>Alphaproteobacteria</taxon>
        <taxon>Rhodospirillales</taxon>
        <taxon>Azospirillaceae</taxon>
        <taxon>Nitrospirillum</taxon>
        <taxon>Nitrospirillum viridazoti</taxon>
    </lineage>
</organism>
<evidence type="ECO:0000313" key="3">
    <source>
        <dbReference type="EMBL" id="ASG24426.1"/>
    </source>
</evidence>
<dbReference type="Proteomes" id="UP000197153">
    <property type="component" value="Chromosome 3"/>
</dbReference>
<evidence type="ECO:0008006" key="5">
    <source>
        <dbReference type="Google" id="ProtNLM"/>
    </source>
</evidence>
<feature type="region of interest" description="Disordered" evidence="1">
    <location>
        <begin position="94"/>
        <end position="125"/>
    </location>
</feature>
<dbReference type="AlphaFoldDB" id="A0A248K0Y3"/>
<name>A0A248K0Y3_9PROT</name>
<dbReference type="EMBL" id="CP022112">
    <property type="protein sequence ID" value="ASG24426.1"/>
    <property type="molecule type" value="Genomic_DNA"/>
</dbReference>
<keyword evidence="4" id="KW-1185">Reference proteome</keyword>
<protein>
    <recommendedName>
        <fullName evidence="5">Secreted protein</fullName>
    </recommendedName>
</protein>
<proteinExistence type="predicted"/>
<evidence type="ECO:0000256" key="2">
    <source>
        <dbReference type="SAM" id="SignalP"/>
    </source>
</evidence>